<dbReference type="PRINTS" id="PR01797">
    <property type="entry name" value="SAPOSIN"/>
</dbReference>
<dbReference type="InterPro" id="IPR008139">
    <property type="entry name" value="SaposinB_dom"/>
</dbReference>
<feature type="domain" description="Saposin B-type" evidence="8">
    <location>
        <begin position="442"/>
        <end position="523"/>
    </location>
</feature>
<dbReference type="FunFam" id="1.10.225.10:FF:000002">
    <property type="entry name" value="prosaposin isoform X2"/>
    <property type="match status" value="2"/>
</dbReference>
<dbReference type="PROSITE" id="PS51110">
    <property type="entry name" value="SAP_A"/>
    <property type="match status" value="2"/>
</dbReference>
<keyword evidence="11" id="KW-1185">Reference proteome</keyword>
<dbReference type="SMART" id="SM00162">
    <property type="entry name" value="SAPA"/>
    <property type="match status" value="2"/>
</dbReference>
<dbReference type="InterPro" id="IPR011001">
    <property type="entry name" value="Saposin-like"/>
</dbReference>
<dbReference type="GO" id="GO:0005764">
    <property type="term" value="C:lysosome"/>
    <property type="evidence" value="ECO:0007669"/>
    <property type="project" value="InterPro"/>
</dbReference>
<accession>A0AAE1EI12</accession>
<comment type="subcellular location">
    <subcellularLocation>
        <location evidence="1">Secreted</location>
    </subcellularLocation>
</comment>
<feature type="domain" description="Saposin A-type" evidence="9">
    <location>
        <begin position="828"/>
        <end position="868"/>
    </location>
</feature>
<keyword evidence="2" id="KW-0964">Secreted</keyword>
<dbReference type="PANTHER" id="PTHR11480:SF3">
    <property type="entry name" value="BCDNA.GH08312"/>
    <property type="match status" value="1"/>
</dbReference>
<evidence type="ECO:0000313" key="11">
    <source>
        <dbReference type="Proteomes" id="UP001286313"/>
    </source>
</evidence>
<evidence type="ECO:0000256" key="4">
    <source>
        <dbReference type="ARBA" id="ARBA00022737"/>
    </source>
</evidence>
<dbReference type="InterPro" id="IPR007856">
    <property type="entry name" value="SapB_1"/>
</dbReference>
<gene>
    <name evidence="10" type="ORF">Pcinc_041179</name>
</gene>
<dbReference type="Pfam" id="PF02199">
    <property type="entry name" value="SapA"/>
    <property type="match status" value="2"/>
</dbReference>
<feature type="domain" description="Saposin B-type" evidence="8">
    <location>
        <begin position="652"/>
        <end position="733"/>
    </location>
</feature>
<feature type="domain" description="Saposin B-type" evidence="8">
    <location>
        <begin position="270"/>
        <end position="350"/>
    </location>
</feature>
<dbReference type="PROSITE" id="PS50015">
    <property type="entry name" value="SAP_B"/>
    <property type="match status" value="7"/>
</dbReference>
<evidence type="ECO:0000256" key="5">
    <source>
        <dbReference type="ARBA" id="ARBA00023157"/>
    </source>
</evidence>
<evidence type="ECO:0000256" key="3">
    <source>
        <dbReference type="ARBA" id="ARBA00022729"/>
    </source>
</evidence>
<evidence type="ECO:0000256" key="2">
    <source>
        <dbReference type="ARBA" id="ARBA00022525"/>
    </source>
</evidence>
<feature type="signal peptide" evidence="7">
    <location>
        <begin position="1"/>
        <end position="20"/>
    </location>
</feature>
<dbReference type="Proteomes" id="UP001286313">
    <property type="component" value="Unassembled WGS sequence"/>
</dbReference>
<organism evidence="10 11">
    <name type="scientific">Petrolisthes cinctipes</name>
    <name type="common">Flat porcelain crab</name>
    <dbReference type="NCBI Taxonomy" id="88211"/>
    <lineage>
        <taxon>Eukaryota</taxon>
        <taxon>Metazoa</taxon>
        <taxon>Ecdysozoa</taxon>
        <taxon>Arthropoda</taxon>
        <taxon>Crustacea</taxon>
        <taxon>Multicrustacea</taxon>
        <taxon>Malacostraca</taxon>
        <taxon>Eumalacostraca</taxon>
        <taxon>Eucarida</taxon>
        <taxon>Decapoda</taxon>
        <taxon>Pleocyemata</taxon>
        <taxon>Anomura</taxon>
        <taxon>Galatheoidea</taxon>
        <taxon>Porcellanidae</taxon>
        <taxon>Petrolisthes</taxon>
    </lineage>
</organism>
<feature type="domain" description="Saposin B-type" evidence="8">
    <location>
        <begin position="65"/>
        <end position="147"/>
    </location>
</feature>
<keyword evidence="4" id="KW-0677">Repeat</keyword>
<dbReference type="SMART" id="SM00741">
    <property type="entry name" value="SapB"/>
    <property type="match status" value="7"/>
</dbReference>
<dbReference type="PANTHER" id="PTHR11480">
    <property type="entry name" value="SAPOSIN-RELATED"/>
    <property type="match status" value="1"/>
</dbReference>
<evidence type="ECO:0000256" key="1">
    <source>
        <dbReference type="ARBA" id="ARBA00004613"/>
    </source>
</evidence>
<evidence type="ECO:0008006" key="12">
    <source>
        <dbReference type="Google" id="ProtNLM"/>
    </source>
</evidence>
<feature type="chain" id="PRO_5042026462" description="Saposin" evidence="7">
    <location>
        <begin position="21"/>
        <end position="870"/>
    </location>
</feature>
<dbReference type="Gene3D" id="1.10.225.10">
    <property type="entry name" value="Saposin-like"/>
    <property type="match status" value="7"/>
</dbReference>
<feature type="domain" description="Saposin A-type" evidence="9">
    <location>
        <begin position="21"/>
        <end position="61"/>
    </location>
</feature>
<name>A0AAE1EI12_PETCI</name>
<reference evidence="10" key="1">
    <citation type="submission" date="2023-10" db="EMBL/GenBank/DDBJ databases">
        <title>Genome assemblies of two species of porcelain crab, Petrolisthes cinctipes and Petrolisthes manimaculis (Anomura: Porcellanidae).</title>
        <authorList>
            <person name="Angst P."/>
        </authorList>
    </citation>
    <scope>NUCLEOTIDE SEQUENCE</scope>
    <source>
        <strain evidence="10">PB745_01</strain>
        <tissue evidence="10">Gill</tissue>
    </source>
</reference>
<dbReference type="AlphaFoldDB" id="A0AAE1EI12"/>
<sequence>MRSMVYFLTLLAVCVAGGESALLGSRECTYGPSYWCASIIKAKECNAVTHCIHTVWEKKVLPEDNDDICSLCKDMVQQARDQLLSNETQELIREVFDGSCNLIPIKLIRHECLHLANDFIPELIDALASQMNPQVVCATAGLCNSLRVDRLILEYKRAHAIESNAIIRRPAVQTPQPGDCEACKDFIARTIRLVKTHSRAELMDRLFAICGRLGSVSDGCMALVEANFDGIYNFLTEQLTPDDFCDLVEMCETRMHDLENYQRAPLPQTGDEPCDFCVAIVQHWRDVLTANTTELEFKQILDGLCHQMGSFSQNCLSLVDEYYLPLYNILMAEIHPKDVCEAVGLCGANSVFAQQHPVFTILDVNRPSVVARARLTPAQPIGEHLIGTDEAAASAITSNKEEEEPETQQFPRVSIAHEGIAVSPAGRSGVVRAPLGKSHVGDDNKCVMCQFALHFLQNMLEQKDTRGDIEDAVERLCDLMPQSIAEQCEDYVEAYGDQVIELLAQEMDPSQICPELHLCPAESEAVASVPVSEDVTCVMCEYAMTQLEEILQNHKTEENIRHALDQLCSMLPSSVRDECQLFVDAYTEQVIHMLIEDFTPDQICIQLMLCKPKEPELPVLDSSNQLPVSRMFIGMPSSDASHSVEEQHGVSQSTVCVLCEFAMLQLDQLLGDNATESEIMEVVDFVCAHLPGTLQDDCIGFVEQYGDAIIKLLVHELDPEVVCQEMKLCKPPKHTGLRATLNMNFDTCGICEYVVTEVDEKLKDPEIVVVLDTDAEELCRLLPNAALHECINIVEVYGPYLVNLLRELMAPDRVCQGVGLCPKATNEPLLGAEKCTWGPSYWCQTQLHAAACKATMHCRQTVWLDSTPEI</sequence>
<proteinExistence type="predicted"/>
<dbReference type="InterPro" id="IPR008138">
    <property type="entry name" value="SapB_2"/>
</dbReference>
<evidence type="ECO:0000259" key="8">
    <source>
        <dbReference type="PROSITE" id="PS50015"/>
    </source>
</evidence>
<dbReference type="InterPro" id="IPR003119">
    <property type="entry name" value="SAP_A"/>
</dbReference>
<dbReference type="EMBL" id="JAWQEG010007530">
    <property type="protein sequence ID" value="KAK3852223.1"/>
    <property type="molecule type" value="Genomic_DNA"/>
</dbReference>
<dbReference type="Pfam" id="PF03489">
    <property type="entry name" value="SapB_2"/>
    <property type="match status" value="6"/>
</dbReference>
<keyword evidence="3 7" id="KW-0732">Signal</keyword>
<evidence type="ECO:0000313" key="10">
    <source>
        <dbReference type="EMBL" id="KAK3852223.1"/>
    </source>
</evidence>
<keyword evidence="5" id="KW-1015">Disulfide bond</keyword>
<dbReference type="GO" id="GO:0005576">
    <property type="term" value="C:extracellular region"/>
    <property type="evidence" value="ECO:0007669"/>
    <property type="project" value="UniProtKB-SubCell"/>
</dbReference>
<dbReference type="Pfam" id="PF05184">
    <property type="entry name" value="SapB_1"/>
    <property type="match status" value="5"/>
</dbReference>
<dbReference type="SUPFAM" id="SSF47862">
    <property type="entry name" value="Saposin"/>
    <property type="match status" value="6"/>
</dbReference>
<dbReference type="InterPro" id="IPR051428">
    <property type="entry name" value="Sphingo_Act-Surfact_Prot"/>
</dbReference>
<keyword evidence="6" id="KW-0325">Glycoprotein</keyword>
<protein>
    <recommendedName>
        <fullName evidence="12">Saposin</fullName>
    </recommendedName>
</protein>
<dbReference type="InterPro" id="IPR008373">
    <property type="entry name" value="Saposin"/>
</dbReference>
<evidence type="ECO:0000256" key="6">
    <source>
        <dbReference type="ARBA" id="ARBA00023180"/>
    </source>
</evidence>
<feature type="domain" description="Saposin B-type" evidence="8">
    <location>
        <begin position="176"/>
        <end position="255"/>
    </location>
</feature>
<evidence type="ECO:0000259" key="9">
    <source>
        <dbReference type="PROSITE" id="PS51110"/>
    </source>
</evidence>
<dbReference type="GO" id="GO:0016020">
    <property type="term" value="C:membrane"/>
    <property type="evidence" value="ECO:0007669"/>
    <property type="project" value="GOC"/>
</dbReference>
<feature type="domain" description="Saposin B-type" evidence="8">
    <location>
        <begin position="744"/>
        <end position="825"/>
    </location>
</feature>
<comment type="caution">
    <text evidence="10">The sequence shown here is derived from an EMBL/GenBank/DDBJ whole genome shotgun (WGS) entry which is preliminary data.</text>
</comment>
<evidence type="ECO:0000256" key="7">
    <source>
        <dbReference type="SAM" id="SignalP"/>
    </source>
</evidence>
<feature type="domain" description="Saposin B-type" evidence="8">
    <location>
        <begin position="533"/>
        <end position="614"/>
    </location>
</feature>
<dbReference type="GO" id="GO:0006665">
    <property type="term" value="P:sphingolipid metabolic process"/>
    <property type="evidence" value="ECO:0007669"/>
    <property type="project" value="InterPro"/>
</dbReference>